<protein>
    <recommendedName>
        <fullName evidence="4">Nitroreductase family protein</fullName>
    </recommendedName>
</protein>
<dbReference type="Gene3D" id="3.40.109.10">
    <property type="entry name" value="NADH Oxidase"/>
    <property type="match status" value="1"/>
</dbReference>
<dbReference type="PANTHER" id="PTHR23026:SF123">
    <property type="entry name" value="NAD(P)H NITROREDUCTASE RV3131-RELATED"/>
    <property type="match status" value="1"/>
</dbReference>
<keyword evidence="3" id="KW-1185">Reference proteome</keyword>
<dbReference type="AlphaFoldDB" id="A0A239GYI4"/>
<dbReference type="InterPro" id="IPR000415">
    <property type="entry name" value="Nitroreductase-like"/>
</dbReference>
<dbReference type="InterPro" id="IPR050627">
    <property type="entry name" value="Nitroreductase/BluB"/>
</dbReference>
<sequence>MDSDALTHPTDPQLATHALADAASAAGYAPSIHNTQPWRWRLAGDTLDLHLVRSRILQVSDPDARLATLSCGVALHHARVAVAAQGWHVTVTRMPRDIGPDLLARLHIERRALVDPPSVLHLRTIPLRHTDRRPLTDTPVDPAALAAITAAVETQDTALHTLRPDQVLELAAAADYAQRSEAADPAWQAELAYWTGAARPAGTGVPDAVIPDRATQTTVPGRDFGHRGELPVSAEHDKAAVFVMLYGNTDEPLAWLRAGEALSAGWLTATENGISVVPHSAPIEVIATRQAMRAMIASTGYPYLVLRLGTIDPADTGTPRTSRQPAEQIIDRA</sequence>
<dbReference type="Proteomes" id="UP000198415">
    <property type="component" value="Unassembled WGS sequence"/>
</dbReference>
<evidence type="ECO:0000313" key="3">
    <source>
        <dbReference type="Proteomes" id="UP000198415"/>
    </source>
</evidence>
<evidence type="ECO:0000313" key="2">
    <source>
        <dbReference type="EMBL" id="SNS74259.1"/>
    </source>
</evidence>
<name>A0A239GYI4_9ACTN</name>
<dbReference type="SUPFAM" id="SSF55469">
    <property type="entry name" value="FMN-dependent nitroreductase-like"/>
    <property type="match status" value="2"/>
</dbReference>
<gene>
    <name evidence="2" type="ORF">SAMN06264365_122131</name>
</gene>
<dbReference type="NCBIfam" id="NF047509">
    <property type="entry name" value="Rv3131_FMN_oxido"/>
    <property type="match status" value="1"/>
</dbReference>
<accession>A0A239GYI4</accession>
<organism evidence="2 3">
    <name type="scientific">Actinoplanes regularis</name>
    <dbReference type="NCBI Taxonomy" id="52697"/>
    <lineage>
        <taxon>Bacteria</taxon>
        <taxon>Bacillati</taxon>
        <taxon>Actinomycetota</taxon>
        <taxon>Actinomycetes</taxon>
        <taxon>Micromonosporales</taxon>
        <taxon>Micromonosporaceae</taxon>
        <taxon>Actinoplanes</taxon>
    </lineage>
</organism>
<evidence type="ECO:0000256" key="1">
    <source>
        <dbReference type="SAM" id="MobiDB-lite"/>
    </source>
</evidence>
<feature type="region of interest" description="Disordered" evidence="1">
    <location>
        <begin position="314"/>
        <end position="333"/>
    </location>
</feature>
<dbReference type="OrthoDB" id="8156917at2"/>
<proteinExistence type="predicted"/>
<dbReference type="GO" id="GO:0016491">
    <property type="term" value="F:oxidoreductase activity"/>
    <property type="evidence" value="ECO:0007669"/>
    <property type="project" value="InterPro"/>
</dbReference>
<evidence type="ECO:0008006" key="4">
    <source>
        <dbReference type="Google" id="ProtNLM"/>
    </source>
</evidence>
<dbReference type="PANTHER" id="PTHR23026">
    <property type="entry name" value="NADPH NITROREDUCTASE"/>
    <property type="match status" value="1"/>
</dbReference>
<reference evidence="2 3" key="1">
    <citation type="submission" date="2017-06" db="EMBL/GenBank/DDBJ databases">
        <authorList>
            <person name="Kim H.J."/>
            <person name="Triplett B.A."/>
        </authorList>
    </citation>
    <scope>NUCLEOTIDE SEQUENCE [LARGE SCALE GENOMIC DNA]</scope>
    <source>
        <strain evidence="2 3">DSM 43151</strain>
    </source>
</reference>
<dbReference type="RefSeq" id="WP_089297908.1">
    <property type="nucleotide sequence ID" value="NZ_BOMU01000100.1"/>
</dbReference>
<dbReference type="EMBL" id="FZNR01000022">
    <property type="protein sequence ID" value="SNS74259.1"/>
    <property type="molecule type" value="Genomic_DNA"/>
</dbReference>